<evidence type="ECO:0000256" key="1">
    <source>
        <dbReference type="ARBA" id="ARBA00004115"/>
    </source>
</evidence>
<dbReference type="Pfam" id="PF03896">
    <property type="entry name" value="TRAP_alpha"/>
    <property type="match status" value="1"/>
</dbReference>
<evidence type="ECO:0000256" key="4">
    <source>
        <dbReference type="ARBA" id="ARBA00022824"/>
    </source>
</evidence>
<dbReference type="AlphaFoldDB" id="A0A7D9CXQ7"/>
<dbReference type="PANTHER" id="PTHR12924:SF0">
    <property type="entry name" value="TRANSLOCON-ASSOCIATED PROTEIN SUBUNIT ALPHA"/>
    <property type="match status" value="1"/>
</dbReference>
<protein>
    <submittedName>
        <fullName evidence="11">DEBR0S2_08306g1_1</fullName>
    </submittedName>
</protein>
<keyword evidence="4" id="KW-0256">Endoplasmic reticulum</keyword>
<dbReference type="InterPro" id="IPR005595">
    <property type="entry name" value="TRAP_alpha"/>
</dbReference>
<accession>A0A7D9CXQ7</accession>
<dbReference type="GO" id="GO:0005789">
    <property type="term" value="C:endoplasmic reticulum membrane"/>
    <property type="evidence" value="ECO:0007669"/>
    <property type="project" value="UniProtKB-SubCell"/>
</dbReference>
<evidence type="ECO:0000313" key="12">
    <source>
        <dbReference type="Proteomes" id="UP000478008"/>
    </source>
</evidence>
<feature type="chain" id="PRO_5028852907" evidence="10">
    <location>
        <begin position="21"/>
        <end position="271"/>
    </location>
</feature>
<dbReference type="PANTHER" id="PTHR12924">
    <property type="entry name" value="TRANSLOCON-ASSOCIATED PROTEIN, ALPHA SUBUNIT"/>
    <property type="match status" value="1"/>
</dbReference>
<keyword evidence="3 10" id="KW-0732">Signal</keyword>
<organism evidence="11 12">
    <name type="scientific">Dekkera bruxellensis</name>
    <name type="common">Brettanomyces custersii</name>
    <dbReference type="NCBI Taxonomy" id="5007"/>
    <lineage>
        <taxon>Eukaryota</taxon>
        <taxon>Fungi</taxon>
        <taxon>Dikarya</taxon>
        <taxon>Ascomycota</taxon>
        <taxon>Saccharomycotina</taxon>
        <taxon>Pichiomycetes</taxon>
        <taxon>Pichiales</taxon>
        <taxon>Pichiaceae</taxon>
        <taxon>Brettanomyces</taxon>
    </lineage>
</organism>
<evidence type="ECO:0000256" key="6">
    <source>
        <dbReference type="ARBA" id="ARBA00023136"/>
    </source>
</evidence>
<comment type="function">
    <text evidence="7">Is probably involved in a pathway contributing to genomic integrity.</text>
</comment>
<dbReference type="Proteomes" id="UP000478008">
    <property type="component" value="Unassembled WGS sequence"/>
</dbReference>
<keyword evidence="5 9" id="KW-1133">Transmembrane helix</keyword>
<gene>
    <name evidence="11" type="primary">IRC22</name>
    <name evidence="11" type="ORF">DEBR0S2_08306G</name>
</gene>
<evidence type="ECO:0000256" key="7">
    <source>
        <dbReference type="ARBA" id="ARBA00037565"/>
    </source>
</evidence>
<keyword evidence="6 9" id="KW-0472">Membrane</keyword>
<reference evidence="11 12" key="1">
    <citation type="submission" date="2019-07" db="EMBL/GenBank/DDBJ databases">
        <authorList>
            <person name="Friedrich A."/>
            <person name="Schacherer J."/>
        </authorList>
    </citation>
    <scope>NUCLEOTIDE SEQUENCE [LARGE SCALE GENOMIC DNA]</scope>
</reference>
<evidence type="ECO:0000256" key="5">
    <source>
        <dbReference type="ARBA" id="ARBA00022989"/>
    </source>
</evidence>
<evidence type="ECO:0000313" key="11">
    <source>
        <dbReference type="EMBL" id="VUG17479.1"/>
    </source>
</evidence>
<dbReference type="EMBL" id="CABFWN010000002">
    <property type="protein sequence ID" value="VUG17479.1"/>
    <property type="molecule type" value="Genomic_DNA"/>
</dbReference>
<evidence type="ECO:0000256" key="8">
    <source>
        <dbReference type="ARBA" id="ARBA00038311"/>
    </source>
</evidence>
<sequence>MKFSKILLTLISLLASTAVAADNADINAKQAPAYQKFQPTDEKPFNFKIDYLIKGKQEKSSTEVVKVSNGETVSVVYNFTSGEEEPCTIIGVGGQLVSPVTGDVKANVTANQIGPLAVSTDESVTFIQNVAVNMIPDDYLFVPAVYIVYEKKFMKLGARNQIFDVTDPKISFFNPKLIVSELLLGATVAGLVYVLYGTFGKTYLKGILPSATPKASKQKASKKSTTSISKSTGVDEWLPKTHLRKLQRNLRNLIKYLEAYKHSSEGIEFCC</sequence>
<feature type="signal peptide" evidence="10">
    <location>
        <begin position="1"/>
        <end position="20"/>
    </location>
</feature>
<evidence type="ECO:0000256" key="2">
    <source>
        <dbReference type="ARBA" id="ARBA00022692"/>
    </source>
</evidence>
<keyword evidence="2 9" id="KW-0812">Transmembrane</keyword>
<proteinExistence type="inferred from homology"/>
<comment type="similarity">
    <text evidence="8">Belongs to the IRC22 family.</text>
</comment>
<evidence type="ECO:0000256" key="9">
    <source>
        <dbReference type="SAM" id="Phobius"/>
    </source>
</evidence>
<feature type="transmembrane region" description="Helical" evidence="9">
    <location>
        <begin position="177"/>
        <end position="196"/>
    </location>
</feature>
<evidence type="ECO:0000256" key="3">
    <source>
        <dbReference type="ARBA" id="ARBA00022729"/>
    </source>
</evidence>
<keyword evidence="12" id="KW-1185">Reference proteome</keyword>
<name>A0A7D9CXQ7_DEKBR</name>
<evidence type="ECO:0000256" key="10">
    <source>
        <dbReference type="SAM" id="SignalP"/>
    </source>
</evidence>
<comment type="subcellular location">
    <subcellularLocation>
        <location evidence="1">Endoplasmic reticulum membrane</location>
        <topology evidence="1">Single-pass type I membrane protein</topology>
    </subcellularLocation>
</comment>